<evidence type="ECO:0000256" key="1">
    <source>
        <dbReference type="ARBA" id="ARBA00022801"/>
    </source>
</evidence>
<evidence type="ECO:0000313" key="5">
    <source>
        <dbReference type="EMBL" id="EGB08561.1"/>
    </source>
</evidence>
<organism evidence="6">
    <name type="scientific">Aureococcus anophagefferens</name>
    <name type="common">Harmful bloom alga</name>
    <dbReference type="NCBI Taxonomy" id="44056"/>
    <lineage>
        <taxon>Eukaryota</taxon>
        <taxon>Sar</taxon>
        <taxon>Stramenopiles</taxon>
        <taxon>Ochrophyta</taxon>
        <taxon>Pelagophyceae</taxon>
        <taxon>Pelagomonadales</taxon>
        <taxon>Pelagomonadaceae</taxon>
        <taxon>Aureococcus</taxon>
    </lineage>
</organism>
<evidence type="ECO:0000259" key="4">
    <source>
        <dbReference type="PROSITE" id="PS51194"/>
    </source>
</evidence>
<feature type="domain" description="Helicase ATP-binding" evidence="3">
    <location>
        <begin position="982"/>
        <end position="1152"/>
    </location>
</feature>
<feature type="compositionally biased region" description="Basic residues" evidence="2">
    <location>
        <begin position="1624"/>
        <end position="1637"/>
    </location>
</feature>
<keyword evidence="6" id="KW-1185">Reference proteome</keyword>
<dbReference type="InterPro" id="IPR014001">
    <property type="entry name" value="Helicase_ATP-bd"/>
</dbReference>
<dbReference type="GO" id="GO:0004784">
    <property type="term" value="F:superoxide dismutase activity"/>
    <property type="evidence" value="ECO:0007669"/>
    <property type="project" value="InterPro"/>
</dbReference>
<feature type="region of interest" description="Disordered" evidence="2">
    <location>
        <begin position="1490"/>
        <end position="1540"/>
    </location>
</feature>
<proteinExistence type="predicted"/>
<dbReference type="GeneID" id="20228280"/>
<dbReference type="Gene3D" id="3.40.50.300">
    <property type="entry name" value="P-loop containing nucleotide triphosphate hydrolases"/>
    <property type="match status" value="1"/>
</dbReference>
<dbReference type="Gene3D" id="1.20.120.400">
    <property type="entry name" value="Nickel-containing superoxide dismutase"/>
    <property type="match status" value="1"/>
</dbReference>
<dbReference type="GO" id="GO:0005524">
    <property type="term" value="F:ATP binding"/>
    <property type="evidence" value="ECO:0007669"/>
    <property type="project" value="InterPro"/>
</dbReference>
<dbReference type="EMBL" id="GL833127">
    <property type="protein sequence ID" value="EGB08561.1"/>
    <property type="molecule type" value="Genomic_DNA"/>
</dbReference>
<dbReference type="InterPro" id="IPR014123">
    <property type="entry name" value="Superoxide_dismutase_Ni-type"/>
</dbReference>
<accession>F0Y887</accession>
<feature type="region of interest" description="Disordered" evidence="2">
    <location>
        <begin position="1"/>
        <end position="49"/>
    </location>
</feature>
<dbReference type="Pfam" id="PF00271">
    <property type="entry name" value="Helicase_C"/>
    <property type="match status" value="1"/>
</dbReference>
<dbReference type="Gene3D" id="3.40.50.10810">
    <property type="entry name" value="Tandem AAA-ATPase domain"/>
    <property type="match status" value="1"/>
</dbReference>
<feature type="compositionally biased region" description="Low complexity" evidence="2">
    <location>
        <begin position="535"/>
        <end position="548"/>
    </location>
</feature>
<dbReference type="KEGG" id="aaf:AURANDRAFT_71563"/>
<feature type="domain" description="Helicase C-terminal" evidence="4">
    <location>
        <begin position="1297"/>
        <end position="1466"/>
    </location>
</feature>
<dbReference type="PROSITE" id="PS51192">
    <property type="entry name" value="HELICASE_ATP_BIND_1"/>
    <property type="match status" value="1"/>
</dbReference>
<dbReference type="OMA" id="YYARYSA"/>
<dbReference type="Pfam" id="PF00176">
    <property type="entry name" value="SNF2-rel_dom"/>
    <property type="match status" value="1"/>
</dbReference>
<evidence type="ECO:0008006" key="7">
    <source>
        <dbReference type="Google" id="ProtNLM"/>
    </source>
</evidence>
<dbReference type="CDD" id="cd18793">
    <property type="entry name" value="SF2_C_SNF"/>
    <property type="match status" value="1"/>
</dbReference>
<gene>
    <name evidence="5" type="ORF">AURANDRAFT_71563</name>
</gene>
<dbReference type="SMART" id="SM00487">
    <property type="entry name" value="DEXDc"/>
    <property type="match status" value="1"/>
</dbReference>
<dbReference type="SUPFAM" id="SSF51182">
    <property type="entry name" value="RmlC-like cupins"/>
    <property type="match status" value="1"/>
</dbReference>
<dbReference type="CDD" id="cd02208">
    <property type="entry name" value="cupin_RmlC-like"/>
    <property type="match status" value="1"/>
</dbReference>
<dbReference type="InterPro" id="IPR027417">
    <property type="entry name" value="P-loop_NTPase"/>
</dbReference>
<dbReference type="GO" id="GO:0016787">
    <property type="term" value="F:hydrolase activity"/>
    <property type="evidence" value="ECO:0007669"/>
    <property type="project" value="UniProtKB-KW"/>
</dbReference>
<dbReference type="InterPro" id="IPR038718">
    <property type="entry name" value="SNF2-like_sf"/>
</dbReference>
<reference evidence="5 6" key="1">
    <citation type="journal article" date="2011" name="Proc. Natl. Acad. Sci. U.S.A.">
        <title>Niche of harmful alga Aureococcus anophagefferens revealed through ecogenomics.</title>
        <authorList>
            <person name="Gobler C.J."/>
            <person name="Berry D.L."/>
            <person name="Dyhrman S.T."/>
            <person name="Wilhelm S.W."/>
            <person name="Salamov A."/>
            <person name="Lobanov A.V."/>
            <person name="Zhang Y."/>
            <person name="Collier J.L."/>
            <person name="Wurch L.L."/>
            <person name="Kustka A.B."/>
            <person name="Dill B.D."/>
            <person name="Shah M."/>
            <person name="VerBerkmoes N.C."/>
            <person name="Kuo A."/>
            <person name="Terry A."/>
            <person name="Pangilinan J."/>
            <person name="Lindquist E.A."/>
            <person name="Lucas S."/>
            <person name="Paulsen I.T."/>
            <person name="Hattenrath-Lehmann T.K."/>
            <person name="Talmage S.C."/>
            <person name="Walker E.A."/>
            <person name="Koch F."/>
            <person name="Burson A.M."/>
            <person name="Marcoval M.A."/>
            <person name="Tang Y.Z."/>
            <person name="Lecleir G.R."/>
            <person name="Coyne K.J."/>
            <person name="Berg G.M."/>
            <person name="Bertrand E.M."/>
            <person name="Saito M.A."/>
            <person name="Gladyshev V.N."/>
            <person name="Grigoriev I.V."/>
        </authorList>
    </citation>
    <scope>NUCLEOTIDE SEQUENCE [LARGE SCALE GENOMIC DNA]</scope>
    <source>
        <strain evidence="6">CCMP 1984</strain>
    </source>
</reference>
<protein>
    <recommendedName>
        <fullName evidence="7">Helicase ATP-binding domain-containing protein</fullName>
    </recommendedName>
</protein>
<feature type="compositionally biased region" description="Low complexity" evidence="2">
    <location>
        <begin position="1490"/>
        <end position="1502"/>
    </location>
</feature>
<dbReference type="SMART" id="SM00490">
    <property type="entry name" value="HELICc"/>
    <property type="match status" value="1"/>
</dbReference>
<dbReference type="GO" id="GO:0016151">
    <property type="term" value="F:nickel cation binding"/>
    <property type="evidence" value="ECO:0007669"/>
    <property type="project" value="InterPro"/>
</dbReference>
<dbReference type="CDD" id="cd17919">
    <property type="entry name" value="DEXHc_Snf"/>
    <property type="match status" value="1"/>
</dbReference>
<dbReference type="SUPFAM" id="SSF52540">
    <property type="entry name" value="P-loop containing nucleoside triphosphate hydrolases"/>
    <property type="match status" value="2"/>
</dbReference>
<evidence type="ECO:0000259" key="3">
    <source>
        <dbReference type="PROSITE" id="PS51192"/>
    </source>
</evidence>
<name>F0Y887_AURAN</name>
<dbReference type="InterPro" id="IPR001650">
    <property type="entry name" value="Helicase_C-like"/>
</dbReference>
<dbReference type="PANTHER" id="PTHR45629">
    <property type="entry name" value="SNF2/RAD54 FAMILY MEMBER"/>
    <property type="match status" value="1"/>
</dbReference>
<dbReference type="InterPro" id="IPR049730">
    <property type="entry name" value="SNF2/RAD54-like_C"/>
</dbReference>
<feature type="region of interest" description="Disordered" evidence="2">
    <location>
        <begin position="1609"/>
        <end position="1637"/>
    </location>
</feature>
<dbReference type="InterPro" id="IPR050496">
    <property type="entry name" value="SNF2_RAD54_helicase_repair"/>
</dbReference>
<feature type="region of interest" description="Disordered" evidence="2">
    <location>
        <begin position="528"/>
        <end position="701"/>
    </location>
</feature>
<dbReference type="PANTHER" id="PTHR45629:SF7">
    <property type="entry name" value="DNA EXCISION REPAIR PROTEIN ERCC-6-RELATED"/>
    <property type="match status" value="1"/>
</dbReference>
<dbReference type="PROSITE" id="PS51194">
    <property type="entry name" value="HELICASE_CTER"/>
    <property type="match status" value="1"/>
</dbReference>
<feature type="compositionally biased region" description="Low complexity" evidence="2">
    <location>
        <begin position="28"/>
        <end position="41"/>
    </location>
</feature>
<dbReference type="Proteomes" id="UP000002729">
    <property type="component" value="Unassembled WGS sequence"/>
</dbReference>
<dbReference type="Pfam" id="PF09055">
    <property type="entry name" value="Sod_Ni"/>
    <property type="match status" value="1"/>
</dbReference>
<dbReference type="InParanoid" id="F0Y887"/>
<sequence>MGKKKHHAKAPAPAAEAPAAPPPPPTPAEEAAAPAAEAAPAAPAPAPISPRTVEANVGVLRATKGCVDPILYPKQPKIPMAAEKYEPKPPEDCPDGKCTWKFGVCTNGCGTGRCGVCGKWGQKFCFKVGSGGIHCPKASWELLPNYPGTKHPRKTVAPWSHTGEANMSLPCHCMVPCGIFDDPRVVSELKQDAATIKKAMVQITALAGSRVPQDVNQCTRWVMTKEDHANKIIKTTAEYMLAQRVKAPAFASRADYAEAVIAHHALLQAAMKAKQTVDVAHCDALDHAIDDVGAMHVDEGAVLAEMSTAAPPFPHKALDAAVVAHCGRDRLGSGAAWADHCAFRGVDISPVVRADEGAADEKHRYYARYSAGVVEPLHVNFKADLEWVVLSGKFKVEAGPVNPVPGHPKVADTLVAGSWWAVPRGQPHEVTCLEAGVVFVSYNGSPIMKRARRGRAPAAGRAGGRADGVFVRDAAMAGRACPRCTFVNTDAPNGRCVLCSAQLPSLRRARAAAAAPVASQSRQLRQLGDFLGSGPRDAAPSAIDAPRAAAERARPPTPEAVEPAGRDAGSDATFRSALGKFADLSPPADDDAPADAEDVDAADEMEDVDAAEAEAEDAAPADLEMEDAAPADLEMEDAAPADEEEMEDVAPADEDEERASSGSDDADDDDDDDYDDEDDDDDDDFEREFGGRGAAPATRDAAERDAFALTDSPLDTQTEAAVAAAEASLDRERDAVVDLTDSPLDTQTEAAVAAAEASLDRERGAAAAGALASRRVRFATHATYQGERRYLFEAEDGFVATTADVAAAGAYGVDAVSGLVSGLRKAGARLAATAGAIAAAEAVVVVDLGGGLCCLRVGGVEKHASARGRSEHFKVASGYGLVRGWETFRAEDLGGAAAAAAAAAPAAAGAAAPPRPRKRGYYDGKAPLAAPAPAAVAAWASRPGAVAGGGVVLDPAVSDRLRDHQRAGVAFLLERARGAGAGGGPPPIRGAILADGMGLGKTAMALSAVHGLLQQGGARKAAVLCPASVLDGWKKEIAKLMPKCMRPVVLRQSEYEYPGAVKRQLREFLECPAAHVLLCSHDAARGHAAALLPVLDVVVVDEAHAYKNPKTASYRALDEHLPRACARLLLTGTPAQNDLGELRALVALAAGDAGDATLWRGAAKEGATEADGAALRRFVAPAVLRRDAREALARSLPPLEDRIVFVDLSATQRRLYDAFLETKAARRAASSNRRGTDALGAAGALRLLCCHPALWDRGEAAGDALEPSIVEAAAALLPARDDEPRAREYDAGAKVAFLRAALPALAARGERVVVASGYVSALRLVARLLRDLGLSHCRVDGSTSADARARAVGAFAAGAAEAAAGRGEPPPPAVLLLSSRAGGAGLNLPGACVLILLEPDWNPAVDDQTCARVWRPGQGRRTRVLRLAAAGTLEETVLARQAEKQALWRAAGVGGHGAPPRDAAALARGLFAPAWRTAVDAPDARRALADATNGGDADADGAAHGGAGDSDDDGAATLPYGGRAPPADGWRRRRAPPADDAEARALARLLDDDGDDGDDDDAPVDDDPAVVAARAVVSRVLFRATTPAPGWETEAAAAVAAAAAAIKPKAKRKAPAAGAAPRVPRWKQFRRRKKAAA</sequence>
<dbReference type="InterPro" id="IPR036502">
    <property type="entry name" value="NiSOD_sf"/>
</dbReference>
<dbReference type="eggNOG" id="KOG0390">
    <property type="taxonomic scope" value="Eukaryota"/>
</dbReference>
<dbReference type="InterPro" id="IPR000330">
    <property type="entry name" value="SNF2_N"/>
</dbReference>
<dbReference type="RefSeq" id="XP_009036566.1">
    <property type="nucleotide sequence ID" value="XM_009038318.1"/>
</dbReference>
<keyword evidence="1" id="KW-0378">Hydrolase</keyword>
<evidence type="ECO:0000313" key="6">
    <source>
        <dbReference type="Proteomes" id="UP000002729"/>
    </source>
</evidence>
<feature type="compositionally biased region" description="Acidic residues" evidence="2">
    <location>
        <begin position="588"/>
        <end position="657"/>
    </location>
</feature>
<feature type="compositionally biased region" description="Acidic residues" evidence="2">
    <location>
        <begin position="664"/>
        <end position="686"/>
    </location>
</feature>
<dbReference type="InterPro" id="IPR011051">
    <property type="entry name" value="RmlC_Cupin_sf"/>
</dbReference>
<evidence type="ECO:0000256" key="2">
    <source>
        <dbReference type="SAM" id="MobiDB-lite"/>
    </source>
</evidence>